<dbReference type="PANTHER" id="PTHR32331">
    <property type="entry name" value="UPF0313 PROTEIN YGIQ"/>
    <property type="match status" value="1"/>
</dbReference>
<dbReference type="AlphaFoldDB" id="A0A150IKG3"/>
<dbReference type="SMART" id="SM00729">
    <property type="entry name" value="Elp3"/>
    <property type="match status" value="1"/>
</dbReference>
<organism evidence="8 9">
    <name type="scientific">Candidatus Methanofastidiosum methylothiophilum</name>
    <dbReference type="NCBI Taxonomy" id="1705564"/>
    <lineage>
        <taxon>Archaea</taxon>
        <taxon>Methanobacteriati</taxon>
        <taxon>Methanobacteriota</taxon>
        <taxon>Stenosarchaea group</taxon>
        <taxon>Candidatus Methanofastidiosia</taxon>
        <taxon>Candidatus Methanofastidiosales</taxon>
        <taxon>Candidatus Methanofastidiosaceae</taxon>
        <taxon>Candidatus Methanofastidiosum</taxon>
    </lineage>
</organism>
<dbReference type="InterPro" id="IPR022946">
    <property type="entry name" value="UPF0313"/>
</dbReference>
<evidence type="ECO:0000256" key="4">
    <source>
        <dbReference type="ARBA" id="ARBA00022723"/>
    </source>
</evidence>
<evidence type="ECO:0000313" key="8">
    <source>
        <dbReference type="EMBL" id="KYC45481.1"/>
    </source>
</evidence>
<reference evidence="8 9" key="1">
    <citation type="journal article" date="2016" name="ISME J.">
        <title>Chasing the elusive Euryarchaeota class WSA2: genomes reveal a uniquely fastidious methyl-reducing methanogen.</title>
        <authorList>
            <person name="Nobu M.K."/>
            <person name="Narihiro T."/>
            <person name="Kuroda K."/>
            <person name="Mei R."/>
            <person name="Liu W.T."/>
        </authorList>
    </citation>
    <scope>NUCLEOTIDE SEQUENCE [LARGE SCALE GENOMIC DNA]</scope>
    <source>
        <strain evidence="8">U1lsi0528_Bin089</strain>
    </source>
</reference>
<keyword evidence="6" id="KW-0411">Iron-sulfur</keyword>
<dbReference type="GO" id="GO:0051539">
    <property type="term" value="F:4 iron, 4 sulfur cluster binding"/>
    <property type="evidence" value="ECO:0007669"/>
    <property type="project" value="UniProtKB-KW"/>
</dbReference>
<dbReference type="PROSITE" id="PS01278">
    <property type="entry name" value="MTTASE_RADICAL"/>
    <property type="match status" value="1"/>
</dbReference>
<comment type="cofactor">
    <cofactor evidence="1">
        <name>[4Fe-4S] cluster</name>
        <dbReference type="ChEBI" id="CHEBI:49883"/>
    </cofactor>
</comment>
<evidence type="ECO:0000256" key="6">
    <source>
        <dbReference type="ARBA" id="ARBA00023014"/>
    </source>
</evidence>
<proteinExistence type="predicted"/>
<dbReference type="InterPro" id="IPR024560">
    <property type="entry name" value="UPF0313_C"/>
</dbReference>
<gene>
    <name evidence="8" type="ORF">AMQ74_01900</name>
</gene>
<dbReference type="InterPro" id="IPR006638">
    <property type="entry name" value="Elp3/MiaA/NifB-like_rSAM"/>
</dbReference>
<dbReference type="PANTHER" id="PTHR32331:SF0">
    <property type="entry name" value="UPF0313 PROTEIN YGIQ"/>
    <property type="match status" value="1"/>
</dbReference>
<dbReference type="InterPro" id="IPR007197">
    <property type="entry name" value="rSAM"/>
</dbReference>
<evidence type="ECO:0000313" key="9">
    <source>
        <dbReference type="Proteomes" id="UP000075578"/>
    </source>
</evidence>
<dbReference type="SFLD" id="SFLDS00029">
    <property type="entry name" value="Radical_SAM"/>
    <property type="match status" value="1"/>
</dbReference>
<dbReference type="InterPro" id="IPR023404">
    <property type="entry name" value="rSAM_horseshoe"/>
</dbReference>
<dbReference type="NCBIfam" id="TIGR03904">
    <property type="entry name" value="SAM_YgiQ"/>
    <property type="match status" value="1"/>
</dbReference>
<evidence type="ECO:0000256" key="3">
    <source>
        <dbReference type="ARBA" id="ARBA00022691"/>
    </source>
</evidence>
<keyword evidence="4" id="KW-0479">Metal-binding</keyword>
<keyword evidence="5" id="KW-0408">Iron</keyword>
<dbReference type="SFLD" id="SFLDG01069">
    <property type="entry name" value="UPF0313"/>
    <property type="match status" value="1"/>
</dbReference>
<evidence type="ECO:0000256" key="2">
    <source>
        <dbReference type="ARBA" id="ARBA00022485"/>
    </source>
</evidence>
<comment type="caution">
    <text evidence="8">The sequence shown here is derived from an EMBL/GenBank/DDBJ whole genome shotgun (WGS) entry which is preliminary data.</text>
</comment>
<name>A0A150IKG3_9EURY</name>
<dbReference type="Proteomes" id="UP000075578">
    <property type="component" value="Unassembled WGS sequence"/>
</dbReference>
<dbReference type="PATRIC" id="fig|1705564.3.peg.2085"/>
<sequence length="518" mass="59978">MISKTGKDFDIIVITAEYYDDHPLSPSGIISRVLDDKGYKIGIIEKPIEKEDFIKLGSPKLFFAVTSGSIDSMLHNYTPLKKRRSEDPHSKISLMPDRALIVYCNKIKEYFKSSTIVIGGIEASMRRFAHYDYWNNDIRRSIIFDTRANILVYGNGEKQILEIAKRIENNLSLKGIFGTCIISKELENDFDILPSFKEVKEDPVKFCEMQKALSNNKNLAQFYDNNYLLQYAYPEYTQEDLDWIYSLPFSRKLHPESLLKMAKFSVVTHRGCIGNCNFCSLRLHQGDKIISRSEESILKEIVSLTKNKEFKGYIDDLGGPSANMYGMDCAERCNNDCLKCSKLDKSHAKLIRLLKKARAIKGIKKVFVRSGIRYDLAIESKDYIKELSEHHISGCLKIAPEHFSEEVLKNMNKDNSRFDEFVSFFENLNIGKKQYLRYYLMICHPGDDEEEILKMKNKIKNLSNIESFQVFTPTPMTNSTCMYWTGINPITMKKVKVIHDYKTKKKLKRIIIEEIKNN</sequence>
<keyword evidence="3" id="KW-0949">S-adenosyl-L-methionine</keyword>
<dbReference type="PROSITE" id="PS51918">
    <property type="entry name" value="RADICAL_SAM"/>
    <property type="match status" value="1"/>
</dbReference>
<dbReference type="InterPro" id="IPR020612">
    <property type="entry name" value="Methylthiotransferase_CS"/>
</dbReference>
<dbReference type="EMBL" id="LNGD01000239">
    <property type="protein sequence ID" value="KYC45481.1"/>
    <property type="molecule type" value="Genomic_DNA"/>
</dbReference>
<dbReference type="InterPro" id="IPR058240">
    <property type="entry name" value="rSAM_sf"/>
</dbReference>
<dbReference type="SUPFAM" id="SSF102114">
    <property type="entry name" value="Radical SAM enzymes"/>
    <property type="match status" value="1"/>
</dbReference>
<evidence type="ECO:0000259" key="7">
    <source>
        <dbReference type="PROSITE" id="PS51918"/>
    </source>
</evidence>
<dbReference type="InterPro" id="IPR013704">
    <property type="entry name" value="UPF0313_N"/>
</dbReference>
<evidence type="ECO:0000256" key="5">
    <source>
        <dbReference type="ARBA" id="ARBA00023004"/>
    </source>
</evidence>
<keyword evidence="2" id="KW-0004">4Fe-4S</keyword>
<dbReference type="Pfam" id="PF04055">
    <property type="entry name" value="Radical_SAM"/>
    <property type="match status" value="1"/>
</dbReference>
<evidence type="ECO:0000256" key="1">
    <source>
        <dbReference type="ARBA" id="ARBA00001966"/>
    </source>
</evidence>
<dbReference type="Gene3D" id="3.80.30.20">
    <property type="entry name" value="tm_1862 like domain"/>
    <property type="match status" value="1"/>
</dbReference>
<dbReference type="SFLD" id="SFLDG01082">
    <property type="entry name" value="B12-binding_domain_containing"/>
    <property type="match status" value="1"/>
</dbReference>
<protein>
    <recommendedName>
        <fullName evidence="7">Radical SAM core domain-containing protein</fullName>
    </recommendedName>
</protein>
<dbReference type="GO" id="GO:0046872">
    <property type="term" value="F:metal ion binding"/>
    <property type="evidence" value="ECO:0007669"/>
    <property type="project" value="UniProtKB-KW"/>
</dbReference>
<accession>A0A150IKG3</accession>
<dbReference type="GO" id="GO:0003824">
    <property type="term" value="F:catalytic activity"/>
    <property type="evidence" value="ECO:0007669"/>
    <property type="project" value="InterPro"/>
</dbReference>
<feature type="domain" description="Radical SAM core" evidence="7">
    <location>
        <begin position="258"/>
        <end position="514"/>
    </location>
</feature>
<dbReference type="Pfam" id="PF08497">
    <property type="entry name" value="Radical_SAM_N"/>
    <property type="match status" value="1"/>
</dbReference>
<dbReference type="Pfam" id="PF11842">
    <property type="entry name" value="DUF3362"/>
    <property type="match status" value="1"/>
</dbReference>